<evidence type="ECO:0000256" key="4">
    <source>
        <dbReference type="SAM" id="MobiDB-lite"/>
    </source>
</evidence>
<accession>A0A538THZ4</accession>
<proteinExistence type="predicted"/>
<evidence type="ECO:0000256" key="1">
    <source>
        <dbReference type="ARBA" id="ARBA00022553"/>
    </source>
</evidence>
<dbReference type="AlphaFoldDB" id="A0A538THZ4"/>
<evidence type="ECO:0000259" key="5">
    <source>
        <dbReference type="PROSITE" id="PS50043"/>
    </source>
</evidence>
<dbReference type="PROSITE" id="PS50110">
    <property type="entry name" value="RESPONSE_REGULATORY"/>
    <property type="match status" value="1"/>
</dbReference>
<feature type="domain" description="Response regulatory" evidence="6">
    <location>
        <begin position="29"/>
        <end position="170"/>
    </location>
</feature>
<evidence type="ECO:0000313" key="8">
    <source>
        <dbReference type="Proteomes" id="UP000316609"/>
    </source>
</evidence>
<dbReference type="SMART" id="SM00421">
    <property type="entry name" value="HTH_LUXR"/>
    <property type="match status" value="1"/>
</dbReference>
<dbReference type="PANTHER" id="PTHR43214:SF43">
    <property type="entry name" value="TWO-COMPONENT RESPONSE REGULATOR"/>
    <property type="match status" value="1"/>
</dbReference>
<dbReference type="InterPro" id="IPR011006">
    <property type="entry name" value="CheY-like_superfamily"/>
</dbReference>
<keyword evidence="1" id="KW-0597">Phosphoprotein</keyword>
<evidence type="ECO:0000313" key="7">
    <source>
        <dbReference type="EMBL" id="TMQ63243.1"/>
    </source>
</evidence>
<name>A0A538THZ4_UNCEI</name>
<dbReference type="GO" id="GO:0000160">
    <property type="term" value="P:phosphorelay signal transduction system"/>
    <property type="evidence" value="ECO:0007669"/>
    <property type="project" value="InterPro"/>
</dbReference>
<dbReference type="GO" id="GO:0006355">
    <property type="term" value="P:regulation of DNA-templated transcription"/>
    <property type="evidence" value="ECO:0007669"/>
    <property type="project" value="InterPro"/>
</dbReference>
<sequence length="265" mass="28569">MPAMRSSRTTLRKLRRRVARPAARTPRVRLVIVDGQAIDRGGLVGLLEDERDFEVVGEAATVEEAIRQCRALRPDVLVLSLNVPGQEKQAAIPAIRAVVPEQRIVALSERGATNCLVLNPPYRQKTAAELDLVCAVGIDCLQLAVAQGAMATVRRSADPEDLFRAIRSVAEGGAWYDPTTATGMLAATGPEGRRRGTNSGLSERELKVAALIAEGRSNKEISTALDISQATVKKHVGHILGKLGLADRLQAGLLLARNPLIFRRP</sequence>
<dbReference type="PROSITE" id="PS50043">
    <property type="entry name" value="HTH_LUXR_2"/>
    <property type="match status" value="1"/>
</dbReference>
<feature type="region of interest" description="Disordered" evidence="4">
    <location>
        <begin position="181"/>
        <end position="200"/>
    </location>
</feature>
<dbReference type="PANTHER" id="PTHR43214">
    <property type="entry name" value="TWO-COMPONENT RESPONSE REGULATOR"/>
    <property type="match status" value="1"/>
</dbReference>
<evidence type="ECO:0000256" key="3">
    <source>
        <dbReference type="PROSITE-ProRule" id="PRU00169"/>
    </source>
</evidence>
<comment type="caution">
    <text evidence="3">Lacks conserved residue(s) required for the propagation of feature annotation.</text>
</comment>
<dbReference type="GO" id="GO:0003677">
    <property type="term" value="F:DNA binding"/>
    <property type="evidence" value="ECO:0007669"/>
    <property type="project" value="UniProtKB-KW"/>
</dbReference>
<dbReference type="EMBL" id="VBOY01000113">
    <property type="protein sequence ID" value="TMQ63243.1"/>
    <property type="molecule type" value="Genomic_DNA"/>
</dbReference>
<feature type="domain" description="HTH luxR-type" evidence="5">
    <location>
        <begin position="194"/>
        <end position="259"/>
    </location>
</feature>
<dbReference type="InterPro" id="IPR058245">
    <property type="entry name" value="NreC/VraR/RcsB-like_REC"/>
</dbReference>
<dbReference type="SUPFAM" id="SSF46894">
    <property type="entry name" value="C-terminal effector domain of the bipartite response regulators"/>
    <property type="match status" value="1"/>
</dbReference>
<dbReference type="Gene3D" id="3.40.50.2300">
    <property type="match status" value="2"/>
</dbReference>
<comment type="caution">
    <text evidence="7">The sequence shown here is derived from an EMBL/GenBank/DDBJ whole genome shotgun (WGS) entry which is preliminary data.</text>
</comment>
<keyword evidence="2" id="KW-0238">DNA-binding</keyword>
<dbReference type="InterPro" id="IPR039420">
    <property type="entry name" value="WalR-like"/>
</dbReference>
<dbReference type="CDD" id="cd06170">
    <property type="entry name" value="LuxR_C_like"/>
    <property type="match status" value="1"/>
</dbReference>
<dbReference type="SUPFAM" id="SSF52172">
    <property type="entry name" value="CheY-like"/>
    <property type="match status" value="1"/>
</dbReference>
<evidence type="ECO:0000259" key="6">
    <source>
        <dbReference type="PROSITE" id="PS50110"/>
    </source>
</evidence>
<dbReference type="InterPro" id="IPR016032">
    <property type="entry name" value="Sig_transdc_resp-reg_C-effctor"/>
</dbReference>
<dbReference type="CDD" id="cd17535">
    <property type="entry name" value="REC_NarL-like"/>
    <property type="match status" value="1"/>
</dbReference>
<organism evidence="7 8">
    <name type="scientific">Eiseniibacteriota bacterium</name>
    <dbReference type="NCBI Taxonomy" id="2212470"/>
    <lineage>
        <taxon>Bacteria</taxon>
        <taxon>Candidatus Eiseniibacteriota</taxon>
    </lineage>
</organism>
<dbReference type="PROSITE" id="PS00622">
    <property type="entry name" value="HTH_LUXR_1"/>
    <property type="match status" value="1"/>
</dbReference>
<dbReference type="InterPro" id="IPR001789">
    <property type="entry name" value="Sig_transdc_resp-reg_receiver"/>
</dbReference>
<dbReference type="Proteomes" id="UP000316609">
    <property type="component" value="Unassembled WGS sequence"/>
</dbReference>
<gene>
    <name evidence="7" type="ORF">E6K78_10800</name>
</gene>
<dbReference type="PRINTS" id="PR00038">
    <property type="entry name" value="HTHLUXR"/>
</dbReference>
<protein>
    <submittedName>
        <fullName evidence="7">Response regulator transcription factor</fullName>
    </submittedName>
</protein>
<dbReference type="Pfam" id="PF00196">
    <property type="entry name" value="GerE"/>
    <property type="match status" value="1"/>
</dbReference>
<reference evidence="7 8" key="1">
    <citation type="journal article" date="2019" name="Nat. Microbiol.">
        <title>Mediterranean grassland soil C-N compound turnover is dependent on rainfall and depth, and is mediated by genomically divergent microorganisms.</title>
        <authorList>
            <person name="Diamond S."/>
            <person name="Andeer P.F."/>
            <person name="Li Z."/>
            <person name="Crits-Christoph A."/>
            <person name="Burstein D."/>
            <person name="Anantharaman K."/>
            <person name="Lane K.R."/>
            <person name="Thomas B.C."/>
            <person name="Pan C."/>
            <person name="Northen T.R."/>
            <person name="Banfield J.F."/>
        </authorList>
    </citation>
    <scope>NUCLEOTIDE SEQUENCE [LARGE SCALE GENOMIC DNA]</scope>
    <source>
        <strain evidence="7">WS_8</strain>
    </source>
</reference>
<evidence type="ECO:0000256" key="2">
    <source>
        <dbReference type="ARBA" id="ARBA00023125"/>
    </source>
</evidence>
<dbReference type="InterPro" id="IPR000792">
    <property type="entry name" value="Tscrpt_reg_LuxR_C"/>
</dbReference>